<evidence type="ECO:0000256" key="7">
    <source>
        <dbReference type="ARBA" id="ARBA00046577"/>
    </source>
</evidence>
<dbReference type="PANTHER" id="PTHR28629:SF4">
    <property type="entry name" value="TRIOKINASE_FMN CYCLASE"/>
    <property type="match status" value="1"/>
</dbReference>
<dbReference type="InterPro" id="IPR012737">
    <property type="entry name" value="DhaK_L_YcgS"/>
</dbReference>
<dbReference type="EC" id="2.7.1.121" evidence="3"/>
<dbReference type="NCBIfam" id="TIGR02365">
    <property type="entry name" value="dha_L_ycgS"/>
    <property type="match status" value="1"/>
</dbReference>
<dbReference type="InterPro" id="IPR036117">
    <property type="entry name" value="DhaL_dom_sf"/>
</dbReference>
<evidence type="ECO:0000256" key="1">
    <source>
        <dbReference type="ARBA" id="ARBA00001113"/>
    </source>
</evidence>
<evidence type="ECO:0000256" key="5">
    <source>
        <dbReference type="ARBA" id="ARBA00022777"/>
    </source>
</evidence>
<sequence length="207" mass="22168">MTRIKDALDAVAAAIIAQKDYLTDLDAKTGDGDHGLNMARGFRAAQEVVEEMDDTSKPGPVLQAIGKALIHNVGGAAGPLYGAGFVRAGEACDEDTHMNVVSMEKLLRAAIEAIQKRGRAEKGDKTMLDTLIPIHECFLPENAQGKTLFEVLQEASKAAGEGVNYTKTIAARKGRASLVGERSIGFEDPGAVSSMIMYRALYQFLKN</sequence>
<dbReference type="Proteomes" id="UP000322783">
    <property type="component" value="Unassembled WGS sequence"/>
</dbReference>
<comment type="function">
    <text evidence="8">ADP-binding subunit of the dihydroxyacetone kinase, which is responsible for the phosphoenolpyruvate (PEP)-dependent phosphorylation of dihydroxyacetone. DhaL-ADP is converted to DhaL-ATP via a phosphoryl group transfer from DhaM and transmits it to dihydroxyacetone binds to DhaK.</text>
</comment>
<dbReference type="SUPFAM" id="SSF101473">
    <property type="entry name" value="DhaL-like"/>
    <property type="match status" value="1"/>
</dbReference>
<evidence type="ECO:0000256" key="4">
    <source>
        <dbReference type="ARBA" id="ARBA00022679"/>
    </source>
</evidence>
<dbReference type="Pfam" id="PF02734">
    <property type="entry name" value="Dak2"/>
    <property type="match status" value="1"/>
</dbReference>
<proteinExistence type="predicted"/>
<dbReference type="GO" id="GO:0004371">
    <property type="term" value="F:glycerone kinase activity"/>
    <property type="evidence" value="ECO:0007669"/>
    <property type="project" value="InterPro"/>
</dbReference>
<evidence type="ECO:0000256" key="6">
    <source>
        <dbReference type="ARBA" id="ARBA00022798"/>
    </source>
</evidence>
<comment type="catalytic activity">
    <reaction evidence="1">
        <text>dihydroxyacetone + phosphoenolpyruvate = dihydroxyacetone phosphate + pyruvate</text>
        <dbReference type="Rhea" id="RHEA:18381"/>
        <dbReference type="ChEBI" id="CHEBI:15361"/>
        <dbReference type="ChEBI" id="CHEBI:16016"/>
        <dbReference type="ChEBI" id="CHEBI:57642"/>
        <dbReference type="ChEBI" id="CHEBI:58702"/>
        <dbReference type="EC" id="2.7.1.121"/>
    </reaction>
</comment>
<dbReference type="SMART" id="SM01120">
    <property type="entry name" value="Dak2"/>
    <property type="match status" value="1"/>
</dbReference>
<evidence type="ECO:0000313" key="11">
    <source>
        <dbReference type="Proteomes" id="UP000322783"/>
    </source>
</evidence>
<dbReference type="RefSeq" id="WP_149188214.1">
    <property type="nucleotide sequence ID" value="NZ_VTOZ01000001.1"/>
</dbReference>
<accession>A0A5D6WV90</accession>
<gene>
    <name evidence="10" type="primary">dhaL</name>
    <name evidence="10" type="ORF">FZ041_00845</name>
</gene>
<protein>
    <recommendedName>
        <fullName evidence="3">phosphoenolpyruvate--glycerone phosphotransferase</fullName>
        <ecNumber evidence="3">2.7.1.121</ecNumber>
    </recommendedName>
</protein>
<keyword evidence="4" id="KW-0808">Transferase</keyword>
<organism evidence="10 11">
    <name type="scientific">Selenomonas caprae</name>
    <dbReference type="NCBI Taxonomy" id="2606905"/>
    <lineage>
        <taxon>Bacteria</taxon>
        <taxon>Bacillati</taxon>
        <taxon>Bacillota</taxon>
        <taxon>Negativicutes</taxon>
        <taxon>Selenomonadales</taxon>
        <taxon>Selenomonadaceae</taxon>
        <taxon>Selenomonas</taxon>
    </lineage>
</organism>
<evidence type="ECO:0000256" key="2">
    <source>
        <dbReference type="ARBA" id="ARBA00004745"/>
    </source>
</evidence>
<keyword evidence="6" id="KW-0319">Glycerol metabolism</keyword>
<comment type="pathway">
    <text evidence="2">Polyol metabolism; glycerol degradation.</text>
</comment>
<evidence type="ECO:0000259" key="9">
    <source>
        <dbReference type="PROSITE" id="PS51480"/>
    </source>
</evidence>
<keyword evidence="5 10" id="KW-0418">Kinase</keyword>
<dbReference type="InterPro" id="IPR050861">
    <property type="entry name" value="Dihydroxyacetone_Kinase"/>
</dbReference>
<feature type="domain" description="DhaL" evidence="9">
    <location>
        <begin position="2"/>
        <end position="203"/>
    </location>
</feature>
<dbReference type="GO" id="GO:0047324">
    <property type="term" value="F:phosphoenolpyruvate-glycerone phosphotransferase activity"/>
    <property type="evidence" value="ECO:0007669"/>
    <property type="project" value="UniProtKB-EC"/>
</dbReference>
<dbReference type="InterPro" id="IPR004007">
    <property type="entry name" value="DhaL_dom"/>
</dbReference>
<dbReference type="Gene3D" id="1.25.40.340">
    <property type="match status" value="1"/>
</dbReference>
<keyword evidence="11" id="KW-1185">Reference proteome</keyword>
<dbReference type="GO" id="GO:0005829">
    <property type="term" value="C:cytosol"/>
    <property type="evidence" value="ECO:0007669"/>
    <property type="project" value="TreeGrafter"/>
</dbReference>
<dbReference type="PANTHER" id="PTHR28629">
    <property type="entry name" value="TRIOKINASE/FMN CYCLASE"/>
    <property type="match status" value="1"/>
</dbReference>
<dbReference type="FunFam" id="1.25.40.340:FF:000002">
    <property type="entry name" value="Dihydroxyacetone kinase, L subunit"/>
    <property type="match status" value="1"/>
</dbReference>
<reference evidence="10 11" key="1">
    <citation type="submission" date="2019-08" db="EMBL/GenBank/DDBJ databases">
        <title>Selenomonas sp. mPRGC5 and Selenomonas sp. mPRGC8 isolated from ruminal fluid of dairy goat (Capra hircus).</title>
        <authorList>
            <person name="Poothong S."/>
            <person name="Nuengjamnong C."/>
            <person name="Tanasupawat S."/>
        </authorList>
    </citation>
    <scope>NUCLEOTIDE SEQUENCE [LARGE SCALE GENOMIC DNA]</scope>
    <source>
        <strain evidence="11">mPRGC8</strain>
    </source>
</reference>
<dbReference type="EMBL" id="VTOZ01000001">
    <property type="protein sequence ID" value="TYZ31089.1"/>
    <property type="molecule type" value="Genomic_DNA"/>
</dbReference>
<dbReference type="AlphaFoldDB" id="A0A5D6WV90"/>
<evidence type="ECO:0000256" key="8">
    <source>
        <dbReference type="ARBA" id="ARBA00055771"/>
    </source>
</evidence>
<dbReference type="PROSITE" id="PS51480">
    <property type="entry name" value="DHAL"/>
    <property type="match status" value="1"/>
</dbReference>
<dbReference type="GO" id="GO:0019563">
    <property type="term" value="P:glycerol catabolic process"/>
    <property type="evidence" value="ECO:0007669"/>
    <property type="project" value="TreeGrafter"/>
</dbReference>
<name>A0A5D6WV90_9FIRM</name>
<evidence type="ECO:0000256" key="3">
    <source>
        <dbReference type="ARBA" id="ARBA00012095"/>
    </source>
</evidence>
<evidence type="ECO:0000313" key="10">
    <source>
        <dbReference type="EMBL" id="TYZ31089.1"/>
    </source>
</evidence>
<comment type="subunit">
    <text evidence="7">Homodimer. The dihydroxyacetone kinase complex is composed of a homodimer of DhaM, a homodimer of DhaK and the subunit DhaL.</text>
</comment>
<comment type="caution">
    <text evidence="10">The sequence shown here is derived from an EMBL/GenBank/DDBJ whole genome shotgun (WGS) entry which is preliminary data.</text>
</comment>